<dbReference type="Proteomes" id="UP000325313">
    <property type="component" value="Unassembled WGS sequence"/>
</dbReference>
<evidence type="ECO:0000313" key="1">
    <source>
        <dbReference type="EMBL" id="KAA1067189.1"/>
    </source>
</evidence>
<proteinExistence type="predicted"/>
<dbReference type="AlphaFoldDB" id="A0A5B0LSV3"/>
<name>A0A5B0LSV3_PUCGR</name>
<accession>A0A5B0LSV3</accession>
<reference evidence="1 2" key="1">
    <citation type="submission" date="2019-05" db="EMBL/GenBank/DDBJ databases">
        <title>Emergence of the Ug99 lineage of the wheat stem rust pathogen through somatic hybridization.</title>
        <authorList>
            <person name="Li F."/>
            <person name="Upadhyaya N.M."/>
            <person name="Sperschneider J."/>
            <person name="Matny O."/>
            <person name="Nguyen-Phuc H."/>
            <person name="Mago R."/>
            <person name="Raley C."/>
            <person name="Miller M.E."/>
            <person name="Silverstein K.A.T."/>
            <person name="Henningsen E."/>
            <person name="Hirsch C.D."/>
            <person name="Visser B."/>
            <person name="Pretorius Z.A."/>
            <person name="Steffenson B.J."/>
            <person name="Schwessinger B."/>
            <person name="Dodds P.N."/>
            <person name="Figueroa M."/>
        </authorList>
    </citation>
    <scope>NUCLEOTIDE SEQUENCE [LARGE SCALE GENOMIC DNA]</scope>
    <source>
        <strain evidence="1 2">Ug99</strain>
    </source>
</reference>
<dbReference type="EMBL" id="VDEP01000507">
    <property type="protein sequence ID" value="KAA1067189.1"/>
    <property type="molecule type" value="Genomic_DNA"/>
</dbReference>
<sequence>MEKMHKIHCGPVKFLSSLRSSNPQSLITPSSPQLTNLLSLGEKLISRMLSLCPSNICRLFMFGWKYLMIPLLSPDTNQAPDFDQSSARTAVSCACRIVSKLNVSAFHRVNSPLVAPVSTLLASGVNYKKTSDFFCHLPSL</sequence>
<organism evidence="1 2">
    <name type="scientific">Puccinia graminis f. sp. tritici</name>
    <dbReference type="NCBI Taxonomy" id="56615"/>
    <lineage>
        <taxon>Eukaryota</taxon>
        <taxon>Fungi</taxon>
        <taxon>Dikarya</taxon>
        <taxon>Basidiomycota</taxon>
        <taxon>Pucciniomycotina</taxon>
        <taxon>Pucciniomycetes</taxon>
        <taxon>Pucciniales</taxon>
        <taxon>Pucciniaceae</taxon>
        <taxon>Puccinia</taxon>
    </lineage>
</organism>
<gene>
    <name evidence="1" type="ORF">PGTUg99_025546</name>
</gene>
<comment type="caution">
    <text evidence="1">The sequence shown here is derived from an EMBL/GenBank/DDBJ whole genome shotgun (WGS) entry which is preliminary data.</text>
</comment>
<evidence type="ECO:0000313" key="2">
    <source>
        <dbReference type="Proteomes" id="UP000325313"/>
    </source>
</evidence>
<protein>
    <submittedName>
        <fullName evidence="1">Uncharacterized protein</fullName>
    </submittedName>
</protein>